<dbReference type="AlphaFoldDB" id="A0A1D9G429"/>
<organism evidence="2 3">
    <name type="scientific">Moorena producens (strain JHB)</name>
    <dbReference type="NCBI Taxonomy" id="1454205"/>
    <lineage>
        <taxon>Bacteria</taxon>
        <taxon>Bacillati</taxon>
        <taxon>Cyanobacteriota</taxon>
        <taxon>Cyanophyceae</taxon>
        <taxon>Coleofasciculales</taxon>
        <taxon>Coleofasciculaceae</taxon>
        <taxon>Moorena</taxon>
    </lineage>
</organism>
<feature type="compositionally biased region" description="Pro residues" evidence="1">
    <location>
        <begin position="32"/>
        <end position="42"/>
    </location>
</feature>
<proteinExistence type="predicted"/>
<evidence type="ECO:0000313" key="3">
    <source>
        <dbReference type="Proteomes" id="UP000176944"/>
    </source>
</evidence>
<sequence length="86" mass="9201">MKTDFLLTLPTISDPMATAMISNGNPTQNQPTKPPTHQPTKPPSTNQPSTNQAKKRGIIDPLPIGSCLEEVIPTQRDVLVPAVTGD</sequence>
<evidence type="ECO:0000256" key="1">
    <source>
        <dbReference type="SAM" id="MobiDB-lite"/>
    </source>
</evidence>
<feature type="region of interest" description="Disordered" evidence="1">
    <location>
        <begin position="12"/>
        <end position="58"/>
    </location>
</feature>
<name>A0A1D9G429_MOOP1</name>
<dbReference type="EMBL" id="CP017708">
    <property type="protein sequence ID" value="AOY82402.1"/>
    <property type="molecule type" value="Genomic_DNA"/>
</dbReference>
<evidence type="ECO:0000313" key="2">
    <source>
        <dbReference type="EMBL" id="AOY82402.1"/>
    </source>
</evidence>
<protein>
    <submittedName>
        <fullName evidence="2">Uncharacterized protein</fullName>
    </submittedName>
</protein>
<accession>A0A1D9G429</accession>
<gene>
    <name evidence="2" type="ORF">BJP36_23325</name>
</gene>
<dbReference type="Proteomes" id="UP000176944">
    <property type="component" value="Chromosome"/>
</dbReference>
<reference evidence="3" key="1">
    <citation type="submission" date="2016-10" db="EMBL/GenBank/DDBJ databases">
        <title>Comparative genomics uncovers the prolific and rare metabolic potential of the cyanobacterial genus Moorea.</title>
        <authorList>
            <person name="Leao T."/>
            <person name="Castelao G."/>
            <person name="Korobeynikov A."/>
            <person name="Monroe E.A."/>
            <person name="Podell S."/>
            <person name="Glukhov E."/>
            <person name="Allen E."/>
            <person name="Gerwick W.H."/>
            <person name="Gerwick L."/>
        </authorList>
    </citation>
    <scope>NUCLEOTIDE SEQUENCE [LARGE SCALE GENOMIC DNA]</scope>
    <source>
        <strain evidence="3">JHB</strain>
    </source>
</reference>